<feature type="compositionally biased region" description="Polar residues" evidence="1">
    <location>
        <begin position="342"/>
        <end position="351"/>
    </location>
</feature>
<dbReference type="Proteomes" id="UP000193719">
    <property type="component" value="Unassembled WGS sequence"/>
</dbReference>
<dbReference type="OrthoDB" id="2161703at2759"/>
<reference evidence="3 4" key="2">
    <citation type="submission" date="2016-08" db="EMBL/GenBank/DDBJ databases">
        <title>Pervasive Adenine N6-methylation of Active Genes in Fungi.</title>
        <authorList>
            <consortium name="DOE Joint Genome Institute"/>
            <person name="Mondo S.J."/>
            <person name="Dannebaum R.O."/>
            <person name="Kuo R.C."/>
            <person name="Labutti K."/>
            <person name="Haridas S."/>
            <person name="Kuo A."/>
            <person name="Salamov A."/>
            <person name="Ahrendt S.R."/>
            <person name="Lipzen A."/>
            <person name="Sullivan W."/>
            <person name="Andreopoulos W.B."/>
            <person name="Clum A."/>
            <person name="Lindquist E."/>
            <person name="Daum C."/>
            <person name="Ramamoorthy G.K."/>
            <person name="Gryganskyi A."/>
            <person name="Culley D."/>
            <person name="Magnuson J.K."/>
            <person name="James T.Y."/>
            <person name="O'Malley M.A."/>
            <person name="Stajich J.E."/>
            <person name="Spatafora J.W."/>
            <person name="Visel A."/>
            <person name="Grigoriev I.V."/>
        </authorList>
    </citation>
    <scope>NUCLEOTIDE SEQUENCE [LARGE SCALE GENOMIC DNA]</scope>
    <source>
        <strain evidence="4">finn</strain>
    </source>
</reference>
<protein>
    <submittedName>
        <fullName evidence="3">Uncharacterized protein</fullName>
    </submittedName>
</protein>
<feature type="compositionally biased region" description="Polar residues" evidence="1">
    <location>
        <begin position="372"/>
        <end position="389"/>
    </location>
</feature>
<comment type="caution">
    <text evidence="3">The sequence shown here is derived from an EMBL/GenBank/DDBJ whole genome shotgun (WGS) entry which is preliminary data.</text>
</comment>
<feature type="chain" id="PRO_5013276856" evidence="2">
    <location>
        <begin position="23"/>
        <end position="583"/>
    </location>
</feature>
<keyword evidence="4" id="KW-1185">Reference proteome</keyword>
<name>A0A1Y1UT54_9FUNG</name>
<feature type="signal peptide" evidence="2">
    <location>
        <begin position="1"/>
        <end position="22"/>
    </location>
</feature>
<evidence type="ECO:0000256" key="1">
    <source>
        <dbReference type="SAM" id="MobiDB-lite"/>
    </source>
</evidence>
<reference evidence="3 4" key="1">
    <citation type="submission" date="2016-08" db="EMBL/GenBank/DDBJ databases">
        <title>Genomes of anaerobic fungi encode conserved fungal cellulosomes for biomass hydrolysis.</title>
        <authorList>
            <consortium name="DOE Joint Genome Institute"/>
            <person name="Haitjema C.H."/>
            <person name="Gilmore S.P."/>
            <person name="Henske J.K."/>
            <person name="Solomon K.V."/>
            <person name="De Groot R."/>
            <person name="Kuo A."/>
            <person name="Mondo S.J."/>
            <person name="Salamov A.A."/>
            <person name="Labutti K."/>
            <person name="Zhao Z."/>
            <person name="Chiniquy J."/>
            <person name="Barry K."/>
            <person name="Brewer H.M."/>
            <person name="Purvine S.O."/>
            <person name="Wright A.T."/>
            <person name="Boxma B."/>
            <person name="Van Alen T."/>
            <person name="Hackstein J.H."/>
            <person name="Baker S.E."/>
            <person name="Grigoriev I.V."/>
            <person name="O'Malley M.A."/>
        </authorList>
    </citation>
    <scope>NUCLEOTIDE SEQUENCE [LARGE SCALE GENOMIC DNA]</scope>
    <source>
        <strain evidence="4">finn</strain>
    </source>
</reference>
<proteinExistence type="predicted"/>
<feature type="region of interest" description="Disordered" evidence="1">
    <location>
        <begin position="443"/>
        <end position="470"/>
    </location>
</feature>
<evidence type="ECO:0000256" key="2">
    <source>
        <dbReference type="SAM" id="SignalP"/>
    </source>
</evidence>
<keyword evidence="2" id="KW-0732">Signal</keyword>
<organism evidence="3 4">
    <name type="scientific">Piromyces finnis</name>
    <dbReference type="NCBI Taxonomy" id="1754191"/>
    <lineage>
        <taxon>Eukaryota</taxon>
        <taxon>Fungi</taxon>
        <taxon>Fungi incertae sedis</taxon>
        <taxon>Chytridiomycota</taxon>
        <taxon>Chytridiomycota incertae sedis</taxon>
        <taxon>Neocallimastigomycetes</taxon>
        <taxon>Neocallimastigales</taxon>
        <taxon>Neocallimastigaceae</taxon>
        <taxon>Piromyces</taxon>
    </lineage>
</organism>
<accession>A0A1Y1UT54</accession>
<dbReference type="AlphaFoldDB" id="A0A1Y1UT54"/>
<gene>
    <name evidence="3" type="ORF">BCR36DRAFT_407576</name>
</gene>
<evidence type="ECO:0000313" key="4">
    <source>
        <dbReference type="Proteomes" id="UP000193719"/>
    </source>
</evidence>
<evidence type="ECO:0000313" key="3">
    <source>
        <dbReference type="EMBL" id="ORX40385.1"/>
    </source>
</evidence>
<feature type="compositionally biased region" description="Basic and acidic residues" evidence="1">
    <location>
        <begin position="361"/>
        <end position="371"/>
    </location>
</feature>
<feature type="region of interest" description="Disordered" evidence="1">
    <location>
        <begin position="314"/>
        <end position="390"/>
    </location>
</feature>
<sequence length="583" mass="68652">MKVKQILNASLFLSSYIYTCSGNSGNTYYTKRHDVIDDNNELFSRECKYAMTSNLYMMKSCLEYLESDLVTEEELSHLCDSFQDYYAKDSDSEGEEDKDDGTNEELDDLYLVGATSENQTKENVPIMSMSNITEEEAEVLYEVTKVINNIDKKKSNTIKKIKYPQDRINDTNFMDYEKEILNTNTFSHSRSKASSPFFLDEMAAEPSSMKAYSSPFHTMCHVKVRRWRKNCKDVSRIASIINTSLEIFYFRRQGYCIRNQQNKYCTVTMNEIHQKSFNGTDSLVIPLTEQDRNTTCECYQKHMTYLQDEYNSSIDSSTTTLPQQKQKYKPYSKNSKDEKQLQNDSDSSSSHYTKRTWNENNRYKDTKKENQNNDTNKLNASNAPSNPSLHNKIRNFVQMLMYQLTSTTAALGLNPLQHYYHYQYRNNIFPSYRDFISHSQKVNNNKDANADDDEKNAEKDAEQGNSNQQNSDFMTELRGLFLREFLPEKEYPQQQQQQQQLRYYPHQKRMESDVNIQQLEKLINRYHNDMSQYMDISTCNITINEFHSKDVLNNSIQHYHYSTYYLYITLSLVLIQILQHYIL</sequence>
<dbReference type="EMBL" id="MCFH01000095">
    <property type="protein sequence ID" value="ORX40385.1"/>
    <property type="molecule type" value="Genomic_DNA"/>
</dbReference>
<feature type="compositionally biased region" description="Low complexity" evidence="1">
    <location>
        <begin position="322"/>
        <end position="333"/>
    </location>
</feature>